<proteinExistence type="predicted"/>
<sequence length="154" mass="17049">MSRAQQPKKPDHIRWILYVALLFVAAFCVRWITNRKPAEPDVIAANKALDPNAKTIQATDLYSQYTNNESKADDTFKGETILITGKIVTIDNGGGYIVLAGKEPYGSMGIQCMFDDENTVSRLSKLQTVTVEGRVRGRKINVIVKDCVVKSTAL</sequence>
<keyword evidence="1" id="KW-1133">Transmembrane helix</keyword>
<evidence type="ECO:0000256" key="1">
    <source>
        <dbReference type="SAM" id="Phobius"/>
    </source>
</evidence>
<dbReference type="Pfam" id="PF12869">
    <property type="entry name" value="tRNA_anti-like"/>
    <property type="match status" value="1"/>
</dbReference>
<dbReference type="InterPro" id="IPR024422">
    <property type="entry name" value="Protein_unknown_function_OB"/>
</dbReference>
<evidence type="ECO:0000313" key="2">
    <source>
        <dbReference type="EMBL" id="SIT27155.1"/>
    </source>
</evidence>
<organism evidence="2 3">
    <name type="scientific">Filimonas lacunae</name>
    <dbReference type="NCBI Taxonomy" id="477680"/>
    <lineage>
        <taxon>Bacteria</taxon>
        <taxon>Pseudomonadati</taxon>
        <taxon>Bacteroidota</taxon>
        <taxon>Chitinophagia</taxon>
        <taxon>Chitinophagales</taxon>
        <taxon>Chitinophagaceae</taxon>
        <taxon>Filimonas</taxon>
    </lineage>
</organism>
<feature type="transmembrane region" description="Helical" evidence="1">
    <location>
        <begin position="12"/>
        <end position="32"/>
    </location>
</feature>
<protein>
    <submittedName>
        <fullName evidence="2">tRNA_anti-like</fullName>
    </submittedName>
</protein>
<keyword evidence="3" id="KW-1185">Reference proteome</keyword>
<gene>
    <name evidence="2" type="ORF">SAMN05421788_107155</name>
</gene>
<keyword evidence="1" id="KW-0472">Membrane</keyword>
<dbReference type="KEGG" id="fln:FLA_2512"/>
<dbReference type="RefSeq" id="WP_076380749.1">
    <property type="nucleotide sequence ID" value="NZ_AP017422.1"/>
</dbReference>
<dbReference type="AlphaFoldDB" id="A0A173MFX0"/>
<reference evidence="3" key="1">
    <citation type="submission" date="2017-01" db="EMBL/GenBank/DDBJ databases">
        <authorList>
            <person name="Varghese N."/>
            <person name="Submissions S."/>
        </authorList>
    </citation>
    <scope>NUCLEOTIDE SEQUENCE [LARGE SCALE GENOMIC DNA]</scope>
    <source>
        <strain evidence="3">DSM 21054</strain>
    </source>
</reference>
<keyword evidence="1" id="KW-0812">Transmembrane</keyword>
<name>A0A173MFX0_9BACT</name>
<evidence type="ECO:0000313" key="3">
    <source>
        <dbReference type="Proteomes" id="UP000186917"/>
    </source>
</evidence>
<dbReference type="Proteomes" id="UP000186917">
    <property type="component" value="Unassembled WGS sequence"/>
</dbReference>
<accession>A0A173MFX0</accession>
<dbReference type="EMBL" id="FTOR01000007">
    <property type="protein sequence ID" value="SIT27155.1"/>
    <property type="molecule type" value="Genomic_DNA"/>
</dbReference>